<protein>
    <submittedName>
        <fullName evidence="1">Uncharacterized protein</fullName>
    </submittedName>
</protein>
<dbReference type="Proteomes" id="UP000266673">
    <property type="component" value="Unassembled WGS sequence"/>
</dbReference>
<reference evidence="1 2" key="1">
    <citation type="submission" date="2018-06" db="EMBL/GenBank/DDBJ databases">
        <title>Comparative genomics reveals the genomic features of Rhizophagus irregularis, R. cerebriforme, R. diaphanum and Gigaspora rosea, and their symbiotic lifestyle signature.</title>
        <authorList>
            <person name="Morin E."/>
            <person name="San Clemente H."/>
            <person name="Chen E.C.H."/>
            <person name="De La Providencia I."/>
            <person name="Hainaut M."/>
            <person name="Kuo A."/>
            <person name="Kohler A."/>
            <person name="Murat C."/>
            <person name="Tang N."/>
            <person name="Roy S."/>
            <person name="Loubradou J."/>
            <person name="Henrissat B."/>
            <person name="Grigoriev I.V."/>
            <person name="Corradi N."/>
            <person name="Roux C."/>
            <person name="Martin F.M."/>
        </authorList>
    </citation>
    <scope>NUCLEOTIDE SEQUENCE [LARGE SCALE GENOMIC DNA]</scope>
    <source>
        <strain evidence="1 2">DAOM 194757</strain>
    </source>
</reference>
<gene>
    <name evidence="1" type="ORF">C2G38_2213522</name>
</gene>
<proteinExistence type="predicted"/>
<name>A0A397UF87_9GLOM</name>
<dbReference type="AlphaFoldDB" id="A0A397UF87"/>
<evidence type="ECO:0000313" key="1">
    <source>
        <dbReference type="EMBL" id="RIB07737.1"/>
    </source>
</evidence>
<comment type="caution">
    <text evidence="1">The sequence shown here is derived from an EMBL/GenBank/DDBJ whole genome shotgun (WGS) entry which is preliminary data.</text>
</comment>
<organism evidence="1 2">
    <name type="scientific">Gigaspora rosea</name>
    <dbReference type="NCBI Taxonomy" id="44941"/>
    <lineage>
        <taxon>Eukaryota</taxon>
        <taxon>Fungi</taxon>
        <taxon>Fungi incertae sedis</taxon>
        <taxon>Mucoromycota</taxon>
        <taxon>Glomeromycotina</taxon>
        <taxon>Glomeromycetes</taxon>
        <taxon>Diversisporales</taxon>
        <taxon>Gigasporaceae</taxon>
        <taxon>Gigaspora</taxon>
    </lineage>
</organism>
<evidence type="ECO:0000313" key="2">
    <source>
        <dbReference type="Proteomes" id="UP000266673"/>
    </source>
</evidence>
<accession>A0A397UF87</accession>
<dbReference type="OrthoDB" id="2444656at2759"/>
<sequence length="107" mass="12927">MLRNKLDTEFDAFYSDLWKYRNGNTPEIFNYYWKRYLYERRKSWAREFMPTLFTLGIESTSFVESKNVCIKRVLESSNTSLCDLAKVLLDHVEFRAIENNTIRSMFL</sequence>
<keyword evidence="2" id="KW-1185">Reference proteome</keyword>
<dbReference type="EMBL" id="QKWP01001606">
    <property type="protein sequence ID" value="RIB07737.1"/>
    <property type="molecule type" value="Genomic_DNA"/>
</dbReference>